<feature type="transmembrane region" description="Helical" evidence="1">
    <location>
        <begin position="64"/>
        <end position="84"/>
    </location>
</feature>
<evidence type="ECO:0000256" key="1">
    <source>
        <dbReference type="SAM" id="Phobius"/>
    </source>
</evidence>
<keyword evidence="1" id="KW-0812">Transmembrane</keyword>
<dbReference type="HOGENOM" id="CLU_2058560_0_0_0"/>
<keyword evidence="1" id="KW-1133">Transmembrane helix</keyword>
<dbReference type="RefSeq" id="WP_013704811.1">
    <property type="nucleotide sequence ID" value="NC_015387.1"/>
</dbReference>
<dbReference type="AlphaFoldDB" id="F2NN27"/>
<dbReference type="Proteomes" id="UP000007030">
    <property type="component" value="Chromosome"/>
</dbReference>
<accession>F2NN27</accession>
<keyword evidence="4" id="KW-1185">Reference proteome</keyword>
<keyword evidence="1" id="KW-0472">Membrane</keyword>
<organism evidence="3 4">
    <name type="scientific">Marinithermus hydrothermalis (strain DSM 14884 / JCM 11576 / T1)</name>
    <dbReference type="NCBI Taxonomy" id="869210"/>
    <lineage>
        <taxon>Bacteria</taxon>
        <taxon>Thermotogati</taxon>
        <taxon>Deinococcota</taxon>
        <taxon>Deinococci</taxon>
        <taxon>Thermales</taxon>
        <taxon>Thermaceae</taxon>
        <taxon>Marinithermus</taxon>
    </lineage>
</organism>
<proteinExistence type="predicted"/>
<gene>
    <name evidence="3" type="ordered locus">Marky_2039</name>
</gene>
<name>F2NN27_MARHT</name>
<protein>
    <submittedName>
        <fullName evidence="3">Uncharacterized protein</fullName>
    </submittedName>
</protein>
<dbReference type="EMBL" id="CP002630">
    <property type="protein sequence ID" value="AEB12766.1"/>
    <property type="molecule type" value="Genomic_DNA"/>
</dbReference>
<feature type="chain" id="PRO_5003287317" evidence="2">
    <location>
        <begin position="24"/>
        <end position="119"/>
    </location>
</feature>
<reference evidence="3 4" key="1">
    <citation type="journal article" date="2012" name="Stand. Genomic Sci.">
        <title>Complete genome sequence of the aerobic, heterotroph Marinithermus hydrothermalis type strain (T1(T)) from a deep-sea hydrothermal vent chimney.</title>
        <authorList>
            <person name="Copeland A."/>
            <person name="Gu W."/>
            <person name="Yasawong M."/>
            <person name="Lapidus A."/>
            <person name="Lucas S."/>
            <person name="Deshpande S."/>
            <person name="Pagani I."/>
            <person name="Tapia R."/>
            <person name="Cheng J.F."/>
            <person name="Goodwin L.A."/>
            <person name="Pitluck S."/>
            <person name="Liolios K."/>
            <person name="Ivanova N."/>
            <person name="Mavromatis K."/>
            <person name="Mikhailova N."/>
            <person name="Pati A."/>
            <person name="Chen A."/>
            <person name="Palaniappan K."/>
            <person name="Land M."/>
            <person name="Pan C."/>
            <person name="Brambilla E.M."/>
            <person name="Rohde M."/>
            <person name="Tindall B.J."/>
            <person name="Sikorski J."/>
            <person name="Goker M."/>
            <person name="Detter J.C."/>
            <person name="Bristow J."/>
            <person name="Eisen J.A."/>
            <person name="Markowitz V."/>
            <person name="Hugenholtz P."/>
            <person name="Kyrpides N.C."/>
            <person name="Klenk H.P."/>
            <person name="Woyke T."/>
        </authorList>
    </citation>
    <scope>NUCLEOTIDE SEQUENCE [LARGE SCALE GENOMIC DNA]</scope>
    <source>
        <strain evidence="4">DSM 14884 / JCM 11576 / T1</strain>
    </source>
</reference>
<dbReference type="KEGG" id="mhd:Marky_2039"/>
<evidence type="ECO:0000313" key="4">
    <source>
        <dbReference type="Proteomes" id="UP000007030"/>
    </source>
</evidence>
<evidence type="ECO:0000313" key="3">
    <source>
        <dbReference type="EMBL" id="AEB12766.1"/>
    </source>
</evidence>
<keyword evidence="2" id="KW-0732">Signal</keyword>
<evidence type="ECO:0000256" key="2">
    <source>
        <dbReference type="SAM" id="SignalP"/>
    </source>
</evidence>
<sequence>MKKELVTILVCGLLLLGTTPTLAAEQRPSAAVLGRGEAVNIVLPEGVVLDSEDLDDVQGALGPLGWFAVRGLVGAAIGATVAAIDSYRRKGYVDARDTAAGALAGMVTAYGGKILNKIP</sequence>
<feature type="signal peptide" evidence="2">
    <location>
        <begin position="1"/>
        <end position="23"/>
    </location>
</feature>